<organism evidence="1 2">
    <name type="scientific">Salinimicrobium catena</name>
    <dbReference type="NCBI Taxonomy" id="390640"/>
    <lineage>
        <taxon>Bacteria</taxon>
        <taxon>Pseudomonadati</taxon>
        <taxon>Bacteroidota</taxon>
        <taxon>Flavobacteriia</taxon>
        <taxon>Flavobacteriales</taxon>
        <taxon>Flavobacteriaceae</taxon>
        <taxon>Salinimicrobium</taxon>
    </lineage>
</organism>
<dbReference type="GO" id="GO:0005975">
    <property type="term" value="P:carbohydrate metabolic process"/>
    <property type="evidence" value="ECO:0007669"/>
    <property type="project" value="UniProtKB-ARBA"/>
</dbReference>
<dbReference type="STRING" id="390640.SAMN04488034_101517"/>
<dbReference type="OrthoDB" id="950827at2"/>
<keyword evidence="1" id="KW-0430">Lectin</keyword>
<dbReference type="SUPFAM" id="SSF49899">
    <property type="entry name" value="Concanavalin A-like lectins/glucanases"/>
    <property type="match status" value="2"/>
</dbReference>
<dbReference type="EMBL" id="FNUG01000001">
    <property type="protein sequence ID" value="SEE43273.1"/>
    <property type="molecule type" value="Genomic_DNA"/>
</dbReference>
<dbReference type="GO" id="GO:0004553">
    <property type="term" value="F:hydrolase activity, hydrolyzing O-glycosyl compounds"/>
    <property type="evidence" value="ECO:0007669"/>
    <property type="project" value="UniProtKB-ARBA"/>
</dbReference>
<dbReference type="Gene3D" id="2.60.40.10">
    <property type="entry name" value="Immunoglobulins"/>
    <property type="match status" value="1"/>
</dbReference>
<accession>A0A1H5ISN3</accession>
<dbReference type="AlphaFoldDB" id="A0A1H5ISN3"/>
<gene>
    <name evidence="1" type="ORF">SAMN04488034_101517</name>
</gene>
<keyword evidence="2" id="KW-1185">Reference proteome</keyword>
<proteinExistence type="predicted"/>
<protein>
    <submittedName>
        <fullName evidence="1">Concanavalin A-like lectin/glucanases superfamily protein</fullName>
    </submittedName>
</protein>
<dbReference type="RefSeq" id="WP_093111416.1">
    <property type="nucleotide sequence ID" value="NZ_FNGG01000001.1"/>
</dbReference>
<dbReference type="InterPro" id="IPR013783">
    <property type="entry name" value="Ig-like_fold"/>
</dbReference>
<reference evidence="1 2" key="1">
    <citation type="submission" date="2016-10" db="EMBL/GenBank/DDBJ databases">
        <authorList>
            <person name="de Groot N.N."/>
        </authorList>
    </citation>
    <scope>NUCLEOTIDE SEQUENCE [LARGE SCALE GENOMIC DNA]</scope>
    <source>
        <strain evidence="1 2">DSM 23553</strain>
    </source>
</reference>
<dbReference type="PANTHER" id="PTHR42535:SF2">
    <property type="entry name" value="CHROMOSOME UNDETERMINED SCAFFOLD_146, WHOLE GENOME SHOTGUN SEQUENCE"/>
    <property type="match status" value="1"/>
</dbReference>
<name>A0A1H5ISN3_9FLAO</name>
<dbReference type="PROSITE" id="PS51257">
    <property type="entry name" value="PROKAR_LIPOPROTEIN"/>
    <property type="match status" value="1"/>
</dbReference>
<dbReference type="GO" id="GO:0030246">
    <property type="term" value="F:carbohydrate binding"/>
    <property type="evidence" value="ECO:0007669"/>
    <property type="project" value="UniProtKB-KW"/>
</dbReference>
<evidence type="ECO:0000313" key="1">
    <source>
        <dbReference type="EMBL" id="SEE43273.1"/>
    </source>
</evidence>
<dbReference type="Pfam" id="PF13385">
    <property type="entry name" value="Laminin_G_3"/>
    <property type="match status" value="2"/>
</dbReference>
<dbReference type="PANTHER" id="PTHR42535">
    <property type="entry name" value="OOKINETE PROTEIN, PUTATIVE-RELATED"/>
    <property type="match status" value="1"/>
</dbReference>
<dbReference type="Pfam" id="PF17957">
    <property type="entry name" value="Big_7"/>
    <property type="match status" value="1"/>
</dbReference>
<dbReference type="Gene3D" id="2.60.120.200">
    <property type="match status" value="2"/>
</dbReference>
<sequence>MKKINIKYLSLLVFLLILAGCEREGIDPITAVDPGQDEGAPEVTINYPREGTVINEASELSDIEIDFRVEDDIEIEEIEVQVNGQNVATYTEFPDYRIALQKVTFEDLPLGQHTVTVTATDTDGKVTTKTVNFTKEPPYSPRFANEIFYMPFDGSFMELVELQNPTQVGNPGFSDDAYAGSGAYQGASDSYLTIPMADLGNEFTVAFWYKLDPNQERAGIITATDDDDRNQGFRLFREQTDLIKLNVGTGASDVWNDGGNIGTEAEWTHITFTVSPSGTAIYFDGNLVRETDLVNVPIDWTNVEELVIGSGLNFSGWGHNSDTSLIDDLRIFNAALTAEDINMMVNPPSEDLSLYLPFDGDYTEQVSGRNIEVVGSPGFAGESVAGSDAYAGAEGAYLTFPSDGLLGEEFSTTFWYKVNSTPDRAGIITVSAVNEENPDANNLNYGFHLFREGSADSQRIKASVGTGSANSWNDGGLIDVTAGEWVHVAFTISGSESKIYLNGELVNKAAVSGGVDWTGADIVSVMSGAPRFTAWNHLSDRSFIDELRFYRIALTQEEIVDEMNN</sequence>
<evidence type="ECO:0000313" key="2">
    <source>
        <dbReference type="Proteomes" id="UP000199448"/>
    </source>
</evidence>
<dbReference type="Proteomes" id="UP000199448">
    <property type="component" value="Unassembled WGS sequence"/>
</dbReference>
<dbReference type="InterPro" id="IPR013320">
    <property type="entry name" value="ConA-like_dom_sf"/>
</dbReference>